<reference evidence="3" key="1">
    <citation type="submission" date="2014-12" db="EMBL/GenBank/DDBJ databases">
        <title>Insight into the proteome of Arion vulgaris.</title>
        <authorList>
            <person name="Aradska J."/>
            <person name="Bulat T."/>
            <person name="Smidak R."/>
            <person name="Sarate P."/>
            <person name="Gangsoo J."/>
            <person name="Sialana F."/>
            <person name="Bilban M."/>
            <person name="Lubec G."/>
        </authorList>
    </citation>
    <scope>NUCLEOTIDE SEQUENCE</scope>
    <source>
        <tissue evidence="3">Skin</tissue>
    </source>
</reference>
<accession>A0A0B7B4X3</accession>
<protein>
    <submittedName>
        <fullName evidence="3">Uncharacterized protein</fullName>
    </submittedName>
</protein>
<evidence type="ECO:0000256" key="1">
    <source>
        <dbReference type="SAM" id="SignalP"/>
    </source>
</evidence>
<organism evidence="3">
    <name type="scientific">Arion vulgaris</name>
    <dbReference type="NCBI Taxonomy" id="1028688"/>
    <lineage>
        <taxon>Eukaryota</taxon>
        <taxon>Metazoa</taxon>
        <taxon>Spiralia</taxon>
        <taxon>Lophotrochozoa</taxon>
        <taxon>Mollusca</taxon>
        <taxon>Gastropoda</taxon>
        <taxon>Heterobranchia</taxon>
        <taxon>Euthyneura</taxon>
        <taxon>Panpulmonata</taxon>
        <taxon>Eupulmonata</taxon>
        <taxon>Stylommatophora</taxon>
        <taxon>Helicina</taxon>
        <taxon>Arionoidea</taxon>
        <taxon>Arionidae</taxon>
        <taxon>Arion</taxon>
    </lineage>
</organism>
<proteinExistence type="predicted"/>
<gene>
    <name evidence="3" type="primary">ORF162075</name>
    <name evidence="2" type="synonym">ORF162072</name>
</gene>
<feature type="chain" id="PRO_5007391228" evidence="1">
    <location>
        <begin position="20"/>
        <end position="49"/>
    </location>
</feature>
<sequence length="49" mass="5182">MLFDLVVASLCVEQVGSSADDDVDAGEVQTVCDYGLMNPPLKFDSSQTA</sequence>
<keyword evidence="1" id="KW-0732">Signal</keyword>
<dbReference type="EMBL" id="HACG01041041">
    <property type="protein sequence ID" value="CEK87906.1"/>
    <property type="molecule type" value="Transcribed_RNA"/>
</dbReference>
<dbReference type="AlphaFoldDB" id="A0A0B7B4X3"/>
<dbReference type="EMBL" id="HACG01041042">
    <property type="protein sequence ID" value="CEK87907.1"/>
    <property type="molecule type" value="Transcribed_RNA"/>
</dbReference>
<feature type="signal peptide" evidence="1">
    <location>
        <begin position="1"/>
        <end position="19"/>
    </location>
</feature>
<evidence type="ECO:0000313" key="2">
    <source>
        <dbReference type="EMBL" id="CEK87906.1"/>
    </source>
</evidence>
<evidence type="ECO:0000313" key="3">
    <source>
        <dbReference type="EMBL" id="CEK87907.1"/>
    </source>
</evidence>
<name>A0A0B7B4X3_9EUPU</name>